<feature type="signal peptide" evidence="1">
    <location>
        <begin position="1"/>
        <end position="21"/>
    </location>
</feature>
<gene>
    <name evidence="2" type="ORF">LNP81_22100</name>
</gene>
<organism evidence="2 3">
    <name type="scientific">Flavobacterium piscisymbiosum</name>
    <dbReference type="NCBI Taxonomy" id="2893753"/>
    <lineage>
        <taxon>Bacteria</taxon>
        <taxon>Pseudomonadati</taxon>
        <taxon>Bacteroidota</taxon>
        <taxon>Flavobacteriia</taxon>
        <taxon>Flavobacteriales</taxon>
        <taxon>Flavobacteriaceae</taxon>
        <taxon>Flavobacterium</taxon>
    </lineage>
</organism>
<comment type="caution">
    <text evidence="2">The sequence shown here is derived from an EMBL/GenBank/DDBJ whole genome shotgun (WGS) entry which is preliminary data.</text>
</comment>
<evidence type="ECO:0000256" key="1">
    <source>
        <dbReference type="SAM" id="SignalP"/>
    </source>
</evidence>
<dbReference type="RefSeq" id="WP_230039446.1">
    <property type="nucleotide sequence ID" value="NZ_JAJJMM010000001.1"/>
</dbReference>
<evidence type="ECO:0000313" key="3">
    <source>
        <dbReference type="Proteomes" id="UP001430679"/>
    </source>
</evidence>
<keyword evidence="1" id="KW-0732">Signal</keyword>
<keyword evidence="3" id="KW-1185">Reference proteome</keyword>
<evidence type="ECO:0000313" key="2">
    <source>
        <dbReference type="EMBL" id="MCC9065695.1"/>
    </source>
</evidence>
<protein>
    <submittedName>
        <fullName evidence="2">Uncharacterized protein</fullName>
    </submittedName>
</protein>
<accession>A0ABS8MJL2</accession>
<feature type="chain" id="PRO_5047409828" evidence="1">
    <location>
        <begin position="22"/>
        <end position="531"/>
    </location>
</feature>
<dbReference type="Proteomes" id="UP001430679">
    <property type="component" value="Unassembled WGS sequence"/>
</dbReference>
<reference evidence="2" key="1">
    <citation type="submission" date="2021-11" db="EMBL/GenBank/DDBJ databases">
        <title>Description of novel Flavobacterium species.</title>
        <authorList>
            <person name="Saticioglu I.B."/>
            <person name="Ay H."/>
            <person name="Altun S."/>
            <person name="Duman M."/>
        </authorList>
    </citation>
    <scope>NUCLEOTIDE SEQUENCE</scope>
    <source>
        <strain evidence="2">F-30</strain>
    </source>
</reference>
<name>A0ABS8MJL2_9FLAO</name>
<dbReference type="EMBL" id="JAJJMM010000001">
    <property type="protein sequence ID" value="MCC9065695.1"/>
    <property type="molecule type" value="Genomic_DNA"/>
</dbReference>
<proteinExistence type="predicted"/>
<sequence length="531" mass="60567">MKNKKLFIVLFLILTCCLSCEKDQMNESNERIALIDKINIENGRLSFANKTAFLEFYNTSKKESNDAIASMLEERFYKNNFYSLKPIVNDETEVKEVQKHFAKIRQQQLINKSINSKNASQIADGILLDEAIIDHYDIAEDIIGDELFLSLLNEDAEIQVDDIIYKYTDQGVLFCNKEKIYELYHFMQIYQIKSLSEIGEMNVYGYPKFNPNGGLKQVTANITSFVDDKVTENNSSALPKPISNESLTASISPIFNNVVDNLEVCNPKSPWLANLFGKTKVCTTNYESKRRVKLKYYNVNLFLAYSIGVKVKNQFRGWTGIWREENTNEVALGVNSVTWFFDNSKIFSNNSNSMIANYYVTDTGKLYTSLNSYNNAIYAGTNKPIPNLPFKKLDMIIEVAADYIGKDLTEYQIRKLFYGSIYGQAEKIMKSLNKPMNEIGVIINQRGQTIVQYYNLGTSCTNCSDRQKTFDWAVVSPKITYTFGAGNGGDLNVKTGFNDLKFDFKNPKVTGINIYGMVNKNGTWHGFKMVF</sequence>